<evidence type="ECO:0000313" key="2">
    <source>
        <dbReference type="Proteomes" id="UP000568664"/>
    </source>
</evidence>
<keyword evidence="2" id="KW-1185">Reference proteome</keyword>
<comment type="caution">
    <text evidence="1">The sequence shown here is derived from an EMBL/GenBank/DDBJ whole genome shotgun (WGS) entry which is preliminary data.</text>
</comment>
<dbReference type="AlphaFoldDB" id="A0A7Y0LFM1"/>
<proteinExistence type="predicted"/>
<accession>A0A7Y0LFM1</accession>
<gene>
    <name evidence="1" type="ORF">HII17_18075</name>
</gene>
<name>A0A7Y0LFM1_9GAMM</name>
<reference evidence="1 2" key="1">
    <citation type="submission" date="2020-04" db="EMBL/GenBank/DDBJ databases">
        <title>Thalassotalea sp. M1531, isolated from the surface of marine red alga.</title>
        <authorList>
            <person name="Pang L."/>
            <person name="Lu D.-C."/>
        </authorList>
    </citation>
    <scope>NUCLEOTIDE SEQUENCE [LARGE SCALE GENOMIC DNA]</scope>
    <source>
        <strain evidence="1 2">M1531</strain>
    </source>
</reference>
<dbReference type="Proteomes" id="UP000568664">
    <property type="component" value="Unassembled WGS sequence"/>
</dbReference>
<dbReference type="EMBL" id="JABBXH010000009">
    <property type="protein sequence ID" value="NMP33458.1"/>
    <property type="molecule type" value="Genomic_DNA"/>
</dbReference>
<organism evidence="1 2">
    <name type="scientific">Thalassotalea algicola</name>
    <dbReference type="NCBI Taxonomy" id="2716224"/>
    <lineage>
        <taxon>Bacteria</taxon>
        <taxon>Pseudomonadati</taxon>
        <taxon>Pseudomonadota</taxon>
        <taxon>Gammaproteobacteria</taxon>
        <taxon>Alteromonadales</taxon>
        <taxon>Colwelliaceae</taxon>
        <taxon>Thalassotalea</taxon>
    </lineage>
</organism>
<evidence type="ECO:0000313" key="1">
    <source>
        <dbReference type="EMBL" id="NMP33458.1"/>
    </source>
</evidence>
<protein>
    <submittedName>
        <fullName evidence="1">Uncharacterized protein</fullName>
    </submittedName>
</protein>
<dbReference type="RefSeq" id="WP_169076778.1">
    <property type="nucleotide sequence ID" value="NZ_JABBXH010000009.1"/>
</dbReference>
<sequence length="255" mass="28961">MKNLITHIIIAIVCFTSGYVLYPSINDTEFKAILTSNAKDENNLKEDIPAVTAPKTSLTLITNSGNSSSSRMSAMIKEQNLELDKSNEEKQADIAVKDRLTVEPITVVQKELEEWSILHKNLINELVTTHMSSENAEHMKLQISKGNEFLTQPPVKQDPIEDDNWAYNMEQQLKLLISQHELSDKFQLLNLSCKQLMCDIFGVEKEASSWFKLYMSLLQNAPKVEFPDGNNDPKSVLYMENDVAVVYSQIRFKSS</sequence>